<comment type="caution">
    <text evidence="4">The sequence shown here is derived from an EMBL/GenBank/DDBJ whole genome shotgun (WGS) entry which is preliminary data.</text>
</comment>
<accession>A0A2A2JAF1</accession>
<dbReference type="InterPro" id="IPR000582">
    <property type="entry name" value="Acyl-CoA-binding_protein"/>
</dbReference>
<dbReference type="EMBL" id="LIAE01010558">
    <property type="protein sequence ID" value="PAV58760.1"/>
    <property type="molecule type" value="Genomic_DNA"/>
</dbReference>
<evidence type="ECO:0000313" key="5">
    <source>
        <dbReference type="Proteomes" id="UP000218231"/>
    </source>
</evidence>
<evidence type="ECO:0000313" key="4">
    <source>
        <dbReference type="EMBL" id="PAV58760.1"/>
    </source>
</evidence>
<dbReference type="GO" id="GO:0006631">
    <property type="term" value="P:fatty acid metabolic process"/>
    <property type="evidence" value="ECO:0007669"/>
    <property type="project" value="TreeGrafter"/>
</dbReference>
<protein>
    <recommendedName>
        <fullName evidence="3">ACB domain-containing protein</fullName>
    </recommendedName>
</protein>
<dbReference type="STRING" id="2018661.A0A2A2JAF1"/>
<organism evidence="4 5">
    <name type="scientific">Diploscapter pachys</name>
    <dbReference type="NCBI Taxonomy" id="2018661"/>
    <lineage>
        <taxon>Eukaryota</taxon>
        <taxon>Metazoa</taxon>
        <taxon>Ecdysozoa</taxon>
        <taxon>Nematoda</taxon>
        <taxon>Chromadorea</taxon>
        <taxon>Rhabditida</taxon>
        <taxon>Rhabditina</taxon>
        <taxon>Rhabditomorpha</taxon>
        <taxon>Rhabditoidea</taxon>
        <taxon>Rhabditidae</taxon>
        <taxon>Diploscapter</taxon>
    </lineage>
</organism>
<comment type="function">
    <text evidence="2">Binds medium- and long-chain acyl-CoA esters with very high affinity and may function as an intracellular carrier of acyl-CoA esters.</text>
</comment>
<keyword evidence="5" id="KW-1185">Reference proteome</keyword>
<dbReference type="PRINTS" id="PR00689">
    <property type="entry name" value="ACOABINDINGP"/>
</dbReference>
<sequence length="117" mass="13084">MSLDDKFNAAVKIVQNLPKDGPLTTSNSQKLTFYSLFKQATVGDCNTERPGMLAFTEKAKWDAWNGVKGMSAEEAKQKYVDEINSVFDKAAEEIDIESWLNQIDPCIKENLALLGKH</sequence>
<name>A0A2A2JAF1_9BILA</name>
<feature type="domain" description="ACB" evidence="3">
    <location>
        <begin position="3"/>
        <end position="92"/>
    </location>
</feature>
<dbReference type="PANTHER" id="PTHR23310">
    <property type="entry name" value="ACYL-COA-BINDING PROTEIN, ACBP"/>
    <property type="match status" value="1"/>
</dbReference>
<dbReference type="PROSITE" id="PS51228">
    <property type="entry name" value="ACB_2"/>
    <property type="match status" value="1"/>
</dbReference>
<evidence type="ECO:0000259" key="3">
    <source>
        <dbReference type="PROSITE" id="PS51228"/>
    </source>
</evidence>
<dbReference type="GO" id="GO:0005737">
    <property type="term" value="C:cytoplasm"/>
    <property type="evidence" value="ECO:0007669"/>
    <property type="project" value="TreeGrafter"/>
</dbReference>
<evidence type="ECO:0000256" key="2">
    <source>
        <dbReference type="ARBA" id="ARBA00059808"/>
    </source>
</evidence>
<dbReference type="FunFam" id="1.20.80.10:FF:000010">
    <property type="entry name" value="Acyl-CoA-binding domain-containing protein 5"/>
    <property type="match status" value="1"/>
</dbReference>
<dbReference type="Pfam" id="PF00887">
    <property type="entry name" value="ACBP"/>
    <property type="match status" value="1"/>
</dbReference>
<dbReference type="GO" id="GO:0019915">
    <property type="term" value="P:lipid storage"/>
    <property type="evidence" value="ECO:0007669"/>
    <property type="project" value="UniProtKB-ARBA"/>
</dbReference>
<dbReference type="AlphaFoldDB" id="A0A2A2JAF1"/>
<proteinExistence type="predicted"/>
<dbReference type="OrthoDB" id="71307at2759"/>
<evidence type="ECO:0000256" key="1">
    <source>
        <dbReference type="ARBA" id="ARBA00023121"/>
    </source>
</evidence>
<dbReference type="InterPro" id="IPR035984">
    <property type="entry name" value="Acyl-CoA-binding_sf"/>
</dbReference>
<dbReference type="Proteomes" id="UP000218231">
    <property type="component" value="Unassembled WGS sequence"/>
</dbReference>
<keyword evidence="1" id="KW-0446">Lipid-binding</keyword>
<dbReference type="Gene3D" id="1.20.80.10">
    <property type="match status" value="1"/>
</dbReference>
<dbReference type="PANTHER" id="PTHR23310:SF120">
    <property type="entry name" value="ACYL-COA-BINDING PROTEIN HOMOLOG 3"/>
    <property type="match status" value="1"/>
</dbReference>
<reference evidence="4 5" key="1">
    <citation type="journal article" date="2017" name="Curr. Biol.">
        <title>Genome architecture and evolution of a unichromosomal asexual nematode.</title>
        <authorList>
            <person name="Fradin H."/>
            <person name="Zegar C."/>
            <person name="Gutwein M."/>
            <person name="Lucas J."/>
            <person name="Kovtun M."/>
            <person name="Corcoran D."/>
            <person name="Baugh L.R."/>
            <person name="Kiontke K."/>
            <person name="Gunsalus K."/>
            <person name="Fitch D.H."/>
            <person name="Piano F."/>
        </authorList>
    </citation>
    <scope>NUCLEOTIDE SEQUENCE [LARGE SCALE GENOMIC DNA]</scope>
    <source>
        <strain evidence="4">PF1309</strain>
    </source>
</reference>
<dbReference type="GO" id="GO:0000062">
    <property type="term" value="F:fatty-acyl-CoA binding"/>
    <property type="evidence" value="ECO:0007669"/>
    <property type="project" value="InterPro"/>
</dbReference>
<dbReference type="InterPro" id="IPR014352">
    <property type="entry name" value="FERM/acyl-CoA-bd_prot_sf"/>
</dbReference>
<dbReference type="SUPFAM" id="SSF47027">
    <property type="entry name" value="Acyl-CoA binding protein"/>
    <property type="match status" value="1"/>
</dbReference>
<gene>
    <name evidence="4" type="ORF">WR25_10824</name>
</gene>